<dbReference type="AlphaFoldDB" id="A0A3G9G435"/>
<organism evidence="3 4">
    <name type="scientific">Asticcacaulis excentricus</name>
    <dbReference type="NCBI Taxonomy" id="78587"/>
    <lineage>
        <taxon>Bacteria</taxon>
        <taxon>Pseudomonadati</taxon>
        <taxon>Pseudomonadota</taxon>
        <taxon>Alphaproteobacteria</taxon>
        <taxon>Caulobacterales</taxon>
        <taxon>Caulobacteraceae</taxon>
        <taxon>Asticcacaulis</taxon>
    </lineage>
</organism>
<feature type="region of interest" description="Disordered" evidence="1">
    <location>
        <begin position="22"/>
        <end position="47"/>
    </location>
</feature>
<name>A0A3G9G435_9CAUL</name>
<dbReference type="EMBL" id="AP018827">
    <property type="protein sequence ID" value="BBF79724.1"/>
    <property type="molecule type" value="Genomic_DNA"/>
</dbReference>
<dbReference type="OrthoDB" id="7592977at2"/>
<feature type="signal peptide" evidence="2">
    <location>
        <begin position="1"/>
        <end position="18"/>
    </location>
</feature>
<evidence type="ECO:0008006" key="5">
    <source>
        <dbReference type="Google" id="ProtNLM"/>
    </source>
</evidence>
<keyword evidence="2" id="KW-0732">Signal</keyword>
<dbReference type="Proteomes" id="UP000278756">
    <property type="component" value="Chromosome 1"/>
</dbReference>
<evidence type="ECO:0000256" key="2">
    <source>
        <dbReference type="SAM" id="SignalP"/>
    </source>
</evidence>
<dbReference type="PROSITE" id="PS51257">
    <property type="entry name" value="PROKAR_LIPOPROTEIN"/>
    <property type="match status" value="1"/>
</dbReference>
<evidence type="ECO:0000313" key="4">
    <source>
        <dbReference type="Proteomes" id="UP000278756"/>
    </source>
</evidence>
<protein>
    <recommendedName>
        <fullName evidence="5">Lipoprotein</fullName>
    </recommendedName>
</protein>
<sequence>MRFALTFTALALSLTACASAPDGHDSSLSSTEQLKPGKSGRTTTREYRDTAALNQVKRVYLHPTQLATGKTTRYTLKDNEKALVLTEVEAQLCFELAERYEMVSDRTQSDAEVHSAVTWFEPTGTAGSGAAAVANFFIPGPLGIRLPGSLGGLGAEAEMKVKDRQVAAIVWARQAQALGTDSPSLSRLGDALQFAEPFGDDAARVMSPEPLPPSRSYTSATDPCAAYGGRINETGFIIDRVTGLYVPSTRPQKAPEKAPGTTPEAQQD</sequence>
<accession>A0A3G9G435</accession>
<dbReference type="InterPro" id="IPR021747">
    <property type="entry name" value="DUF3313"/>
</dbReference>
<evidence type="ECO:0000313" key="3">
    <source>
        <dbReference type="EMBL" id="BBF79724.1"/>
    </source>
</evidence>
<proteinExistence type="predicted"/>
<reference evidence="4" key="1">
    <citation type="journal article" date="2017" name="Biotechnol. Biofuels">
        <title>Evaluation of environmental bacterial communities as a factor affecting the growth of duckweed Lemna minor.</title>
        <authorList>
            <person name="Ishizawa H."/>
            <person name="Kuroda M."/>
            <person name="Morikawa M."/>
            <person name="Ike M."/>
        </authorList>
    </citation>
    <scope>NUCLEOTIDE SEQUENCE [LARGE SCALE GENOMIC DNA]</scope>
    <source>
        <strain evidence="4">M6</strain>
    </source>
</reference>
<dbReference type="Pfam" id="PF11769">
    <property type="entry name" value="DUF3313"/>
    <property type="match status" value="1"/>
</dbReference>
<feature type="region of interest" description="Disordered" evidence="1">
    <location>
        <begin position="247"/>
        <end position="268"/>
    </location>
</feature>
<dbReference type="RefSeq" id="WP_126419734.1">
    <property type="nucleotide sequence ID" value="NZ_AP018827.1"/>
</dbReference>
<feature type="chain" id="PRO_5018147160" description="Lipoprotein" evidence="2">
    <location>
        <begin position="19"/>
        <end position="268"/>
    </location>
</feature>
<evidence type="ECO:0000256" key="1">
    <source>
        <dbReference type="SAM" id="MobiDB-lite"/>
    </source>
</evidence>
<reference evidence="4" key="2">
    <citation type="journal article" date="2017" name="Plant Physiol. Biochem.">
        <title>Differential oxidative and antioxidative response of duckweed Lemna minor toward plant growth promoting/inhibiting bacteria.</title>
        <authorList>
            <person name="Ishizawa H."/>
            <person name="Kuroda M."/>
            <person name="Morikawa M."/>
            <person name="Ike M."/>
        </authorList>
    </citation>
    <scope>NUCLEOTIDE SEQUENCE [LARGE SCALE GENOMIC DNA]</scope>
    <source>
        <strain evidence="4">M6</strain>
    </source>
</reference>
<gene>
    <name evidence="3" type="ORF">EM6_0294</name>
</gene>